<name>A0A2I0V9B7_9ASPA</name>
<proteinExistence type="predicted"/>
<dbReference type="Proteomes" id="UP000233837">
    <property type="component" value="Unassembled WGS sequence"/>
</dbReference>
<dbReference type="EMBL" id="KZ504019">
    <property type="protein sequence ID" value="PKU60013.1"/>
    <property type="molecule type" value="Genomic_DNA"/>
</dbReference>
<gene>
    <name evidence="1" type="ORF">MA16_Dca016747</name>
</gene>
<evidence type="ECO:0000313" key="2">
    <source>
        <dbReference type="Proteomes" id="UP000233837"/>
    </source>
</evidence>
<evidence type="ECO:0000313" key="1">
    <source>
        <dbReference type="EMBL" id="PKU60013.1"/>
    </source>
</evidence>
<reference evidence="1 2" key="1">
    <citation type="journal article" date="2016" name="Sci. Rep.">
        <title>The Dendrobium catenatum Lindl. genome sequence provides insights into polysaccharide synthase, floral development and adaptive evolution.</title>
        <authorList>
            <person name="Zhang G.Q."/>
            <person name="Xu Q."/>
            <person name="Bian C."/>
            <person name="Tsai W.C."/>
            <person name="Yeh C.M."/>
            <person name="Liu K.W."/>
            <person name="Yoshida K."/>
            <person name="Zhang L.S."/>
            <person name="Chang S.B."/>
            <person name="Chen F."/>
            <person name="Shi Y."/>
            <person name="Su Y.Y."/>
            <person name="Zhang Y.Q."/>
            <person name="Chen L.J."/>
            <person name="Yin Y."/>
            <person name="Lin M."/>
            <person name="Huang H."/>
            <person name="Deng H."/>
            <person name="Wang Z.W."/>
            <person name="Zhu S.L."/>
            <person name="Zhao X."/>
            <person name="Deng C."/>
            <person name="Niu S.C."/>
            <person name="Huang J."/>
            <person name="Wang M."/>
            <person name="Liu G.H."/>
            <person name="Yang H.J."/>
            <person name="Xiao X.J."/>
            <person name="Hsiao Y.Y."/>
            <person name="Wu W.L."/>
            <person name="Chen Y.Y."/>
            <person name="Mitsuda N."/>
            <person name="Ohme-Takagi M."/>
            <person name="Luo Y.B."/>
            <person name="Van de Peer Y."/>
            <person name="Liu Z.J."/>
        </authorList>
    </citation>
    <scope>NUCLEOTIDE SEQUENCE [LARGE SCALE GENOMIC DNA]</scope>
    <source>
        <tissue evidence="1">The whole plant</tissue>
    </source>
</reference>
<keyword evidence="2" id="KW-1185">Reference proteome</keyword>
<reference evidence="1 2" key="2">
    <citation type="journal article" date="2017" name="Nature">
        <title>The Apostasia genome and the evolution of orchids.</title>
        <authorList>
            <person name="Zhang G.Q."/>
            <person name="Liu K.W."/>
            <person name="Li Z."/>
            <person name="Lohaus R."/>
            <person name="Hsiao Y.Y."/>
            <person name="Niu S.C."/>
            <person name="Wang J.Y."/>
            <person name="Lin Y.C."/>
            <person name="Xu Q."/>
            <person name="Chen L.J."/>
            <person name="Yoshida K."/>
            <person name="Fujiwara S."/>
            <person name="Wang Z.W."/>
            <person name="Zhang Y.Q."/>
            <person name="Mitsuda N."/>
            <person name="Wang M."/>
            <person name="Liu G.H."/>
            <person name="Pecoraro L."/>
            <person name="Huang H.X."/>
            <person name="Xiao X.J."/>
            <person name="Lin M."/>
            <person name="Wu X.Y."/>
            <person name="Wu W.L."/>
            <person name="Chen Y.Y."/>
            <person name="Chang S.B."/>
            <person name="Sakamoto S."/>
            <person name="Ohme-Takagi M."/>
            <person name="Yagi M."/>
            <person name="Zeng S.J."/>
            <person name="Shen C.Y."/>
            <person name="Yeh C.M."/>
            <person name="Luo Y.B."/>
            <person name="Tsai W.C."/>
            <person name="Van de Peer Y."/>
            <person name="Liu Z.J."/>
        </authorList>
    </citation>
    <scope>NUCLEOTIDE SEQUENCE [LARGE SCALE GENOMIC DNA]</scope>
    <source>
        <tissue evidence="1">The whole plant</tissue>
    </source>
</reference>
<protein>
    <submittedName>
        <fullName evidence="1">Uncharacterized protein</fullName>
    </submittedName>
</protein>
<dbReference type="AlphaFoldDB" id="A0A2I0V9B7"/>
<accession>A0A2I0V9B7</accession>
<sequence length="72" mass="8162">MREGEDGSFDKVFNGVIKNQPCTVKENCEEKCSQSEKLALVFGAPRSFCVGYECRWKGYAESDYLIPLLFLS</sequence>
<organism evidence="1 2">
    <name type="scientific">Dendrobium catenatum</name>
    <dbReference type="NCBI Taxonomy" id="906689"/>
    <lineage>
        <taxon>Eukaryota</taxon>
        <taxon>Viridiplantae</taxon>
        <taxon>Streptophyta</taxon>
        <taxon>Embryophyta</taxon>
        <taxon>Tracheophyta</taxon>
        <taxon>Spermatophyta</taxon>
        <taxon>Magnoliopsida</taxon>
        <taxon>Liliopsida</taxon>
        <taxon>Asparagales</taxon>
        <taxon>Orchidaceae</taxon>
        <taxon>Epidendroideae</taxon>
        <taxon>Malaxideae</taxon>
        <taxon>Dendrobiinae</taxon>
        <taxon>Dendrobium</taxon>
    </lineage>
</organism>